<accession>A0AC61RSC0</accession>
<gene>
    <name evidence="1" type="ORF">E5329_19895</name>
</gene>
<comment type="caution">
    <text evidence="1">The sequence shown here is derived from an EMBL/GenBank/DDBJ whole genome shotgun (WGS) entry which is preliminary data.</text>
</comment>
<keyword evidence="2" id="KW-1185">Reference proteome</keyword>
<sequence length="565" mass="65935">MPRKTGLGHQDFETVRLTNNFYVDKTDFIREWWEANDLVTLITRPRRFGKTLNMSMLEKFFSVKYAGRGELFEGLSIWWQEEYRNLQGTYPVMFLSFAAVKETTFDQVRKNICRMIGEFYNRCGFLLEGDLLNENEKRSFQNISADMEDNAAASSLRMLSEFLTRYYGKRVIILLDEYDTPMQEAYVNGYWEEMVSFIRALFNATFKTNPSLERAILTGITRISKESIFSDLNHLEVVTTTVEKYECFFGFTEEEVFAALEEFGLSAQKEEVKKWYDGFTFGNMTDIYNPWSVLNYLSKRRVELYWANTSSNSLAGDLIREGNKNLKLEFETLMRGGSILTVVDEQIVYSQLSMRKDAIWSFLLAAGYLKVEQTEFMEQSGNYQYRLSLTNREVRMMFQNMILDWFEGTDDYYNDFIKALLLGDVKAMNHYMNKVTLTTFSYFDTGKKASEAEPERFYHGFVLGLMVELSDRYILTSNRESGFGRYDVVLEPRKKEDDAMILEFKVQDTEDEKELKDTVKAALAQIKEKNYAASLLEKGVPRERIRSYGFAFQGKTVRIGTDGKE</sequence>
<dbReference type="EMBL" id="SRYA01000050">
    <property type="protein sequence ID" value="TGY91929.1"/>
    <property type="molecule type" value="Genomic_DNA"/>
</dbReference>
<reference evidence="1" key="1">
    <citation type="submission" date="2019-04" db="EMBL/GenBank/DDBJ databases">
        <title>Microbes associate with the intestines of laboratory mice.</title>
        <authorList>
            <person name="Navarre W."/>
            <person name="Wong E."/>
            <person name="Huang K."/>
            <person name="Tropini C."/>
            <person name="Ng K."/>
            <person name="Yu B."/>
        </authorList>
    </citation>
    <scope>NUCLEOTIDE SEQUENCE</scope>
    <source>
        <strain evidence="1">NM01_1-7b</strain>
    </source>
</reference>
<evidence type="ECO:0000313" key="2">
    <source>
        <dbReference type="Proteomes" id="UP000304953"/>
    </source>
</evidence>
<organism evidence="1 2">
    <name type="scientific">Petralouisia muris</name>
    <dbReference type="NCBI Taxonomy" id="3032872"/>
    <lineage>
        <taxon>Bacteria</taxon>
        <taxon>Bacillati</taxon>
        <taxon>Bacillota</taxon>
        <taxon>Clostridia</taxon>
        <taxon>Lachnospirales</taxon>
        <taxon>Lachnospiraceae</taxon>
        <taxon>Petralouisia</taxon>
    </lineage>
</organism>
<dbReference type="Proteomes" id="UP000304953">
    <property type="component" value="Unassembled WGS sequence"/>
</dbReference>
<evidence type="ECO:0000313" key="1">
    <source>
        <dbReference type="EMBL" id="TGY91929.1"/>
    </source>
</evidence>
<protein>
    <submittedName>
        <fullName evidence="1">Uncharacterized protein</fullName>
    </submittedName>
</protein>
<proteinExistence type="predicted"/>
<name>A0AC61RSC0_9FIRM</name>